<gene>
    <name evidence="1" type="ORF">SAMN05446037_103210</name>
</gene>
<proteinExistence type="predicted"/>
<accession>A0A239J0Q7</accession>
<dbReference type="AlphaFoldDB" id="A0A239J0Q7"/>
<evidence type="ECO:0000313" key="1">
    <source>
        <dbReference type="EMBL" id="SNS99222.1"/>
    </source>
</evidence>
<dbReference type="Proteomes" id="UP000198304">
    <property type="component" value="Unassembled WGS sequence"/>
</dbReference>
<reference evidence="1 2" key="1">
    <citation type="submission" date="2017-06" db="EMBL/GenBank/DDBJ databases">
        <authorList>
            <person name="Kim H.J."/>
            <person name="Triplett B.A."/>
        </authorList>
    </citation>
    <scope>NUCLEOTIDE SEQUENCE [LARGE SCALE GENOMIC DNA]</scope>
    <source>
        <strain evidence="1 2">SCA</strain>
    </source>
</reference>
<name>A0A239J0Q7_9FIRM</name>
<organism evidence="1 2">
    <name type="scientific">Anaerovirgula multivorans</name>
    <dbReference type="NCBI Taxonomy" id="312168"/>
    <lineage>
        <taxon>Bacteria</taxon>
        <taxon>Bacillati</taxon>
        <taxon>Bacillota</taxon>
        <taxon>Clostridia</taxon>
        <taxon>Peptostreptococcales</taxon>
        <taxon>Natronincolaceae</taxon>
        <taxon>Anaerovirgula</taxon>
    </lineage>
</organism>
<sequence>MVLADKFAIGLSNEFDIDDLTIKILKVIRPDIYDNISRMQYFERLLKDSRQYMISNKDFSKITRIPPVRHEKLSTQMSARLKLAHNAIKDVDLRSYEAYEEDFRRSTNIDREIIITELLVAVYLDCINKRKMSLEEKTTLYVHTLSLGNNEKPANFSSNEWIEFSEIIKNYANDINANIVMEYKF</sequence>
<evidence type="ECO:0000313" key="2">
    <source>
        <dbReference type="Proteomes" id="UP000198304"/>
    </source>
</evidence>
<keyword evidence="2" id="KW-1185">Reference proteome</keyword>
<dbReference type="EMBL" id="FZOJ01000032">
    <property type="protein sequence ID" value="SNS99222.1"/>
    <property type="molecule type" value="Genomic_DNA"/>
</dbReference>
<dbReference type="RefSeq" id="WP_089284806.1">
    <property type="nucleotide sequence ID" value="NZ_FZOJ01000032.1"/>
</dbReference>
<protein>
    <submittedName>
        <fullName evidence="1">Uncharacterized protein</fullName>
    </submittedName>
</protein>